<keyword evidence="2" id="KW-0812">Transmembrane</keyword>
<gene>
    <name evidence="3" type="ORF">P171DRAFT_491456</name>
</gene>
<evidence type="ECO:0008006" key="5">
    <source>
        <dbReference type="Google" id="ProtNLM"/>
    </source>
</evidence>
<name>A0A9P4P7K8_9PLEO</name>
<organism evidence="3 4">
    <name type="scientific">Karstenula rhodostoma CBS 690.94</name>
    <dbReference type="NCBI Taxonomy" id="1392251"/>
    <lineage>
        <taxon>Eukaryota</taxon>
        <taxon>Fungi</taxon>
        <taxon>Dikarya</taxon>
        <taxon>Ascomycota</taxon>
        <taxon>Pezizomycotina</taxon>
        <taxon>Dothideomycetes</taxon>
        <taxon>Pleosporomycetidae</taxon>
        <taxon>Pleosporales</taxon>
        <taxon>Massarineae</taxon>
        <taxon>Didymosphaeriaceae</taxon>
        <taxon>Karstenula</taxon>
    </lineage>
</organism>
<evidence type="ECO:0000256" key="1">
    <source>
        <dbReference type="SAM" id="MobiDB-lite"/>
    </source>
</evidence>
<feature type="compositionally biased region" description="Basic and acidic residues" evidence="1">
    <location>
        <begin position="306"/>
        <end position="321"/>
    </location>
</feature>
<dbReference type="EMBL" id="MU001513">
    <property type="protein sequence ID" value="KAF2438168.1"/>
    <property type="molecule type" value="Genomic_DNA"/>
</dbReference>
<comment type="caution">
    <text evidence="3">The sequence shown here is derived from an EMBL/GenBank/DDBJ whole genome shotgun (WGS) entry which is preliminary data.</text>
</comment>
<dbReference type="AlphaFoldDB" id="A0A9P4P7K8"/>
<reference evidence="3" key="1">
    <citation type="journal article" date="2020" name="Stud. Mycol.">
        <title>101 Dothideomycetes genomes: a test case for predicting lifestyles and emergence of pathogens.</title>
        <authorList>
            <person name="Haridas S."/>
            <person name="Albert R."/>
            <person name="Binder M."/>
            <person name="Bloem J."/>
            <person name="Labutti K."/>
            <person name="Salamov A."/>
            <person name="Andreopoulos B."/>
            <person name="Baker S."/>
            <person name="Barry K."/>
            <person name="Bills G."/>
            <person name="Bluhm B."/>
            <person name="Cannon C."/>
            <person name="Castanera R."/>
            <person name="Culley D."/>
            <person name="Daum C."/>
            <person name="Ezra D."/>
            <person name="Gonzalez J."/>
            <person name="Henrissat B."/>
            <person name="Kuo A."/>
            <person name="Liang C."/>
            <person name="Lipzen A."/>
            <person name="Lutzoni F."/>
            <person name="Magnuson J."/>
            <person name="Mondo S."/>
            <person name="Nolan M."/>
            <person name="Ohm R."/>
            <person name="Pangilinan J."/>
            <person name="Park H.-J."/>
            <person name="Ramirez L."/>
            <person name="Alfaro M."/>
            <person name="Sun H."/>
            <person name="Tritt A."/>
            <person name="Yoshinaga Y."/>
            <person name="Zwiers L.-H."/>
            <person name="Turgeon B."/>
            <person name="Goodwin S."/>
            <person name="Spatafora J."/>
            <person name="Crous P."/>
            <person name="Grigoriev I."/>
        </authorList>
    </citation>
    <scope>NUCLEOTIDE SEQUENCE</scope>
    <source>
        <strain evidence="3">CBS 690.94</strain>
    </source>
</reference>
<sequence length="347" mass="37305">MALSNLALDPTMDTAPNGTCYSITGLASPFNDYTYIPCNLTAIENGQHSACCASGDTCLTNGLCKYNPPTPVRNFNTYWRIGCTDPTYQDPSCPKQCKNKENVERHVHIVFECPGDGQWCCGTGATGEYENTLTVNTTCCNIPDLAFSDEAREAYATAKSDWRSGIEMQTFAALAENSTAMDATSAATMSPTSQSVRHISHMTPTSIPLATAYTPPVPAPPSASSNTVALGIGLGLGIPLIIALLALLTFLLHRHRRRRNRNTQHSRIAELAETQDNVRHVFPHAVAMEKSGREVPAELSAERGVHELGRPDSWRTGDDGKAGWGKGGAVSSVRGGMDGGGQMETRR</sequence>
<keyword evidence="2" id="KW-0472">Membrane</keyword>
<protein>
    <recommendedName>
        <fullName evidence="5">Mid2 domain-containing protein</fullName>
    </recommendedName>
</protein>
<proteinExistence type="predicted"/>
<evidence type="ECO:0000256" key="2">
    <source>
        <dbReference type="SAM" id="Phobius"/>
    </source>
</evidence>
<dbReference type="Proteomes" id="UP000799764">
    <property type="component" value="Unassembled WGS sequence"/>
</dbReference>
<evidence type="ECO:0000313" key="3">
    <source>
        <dbReference type="EMBL" id="KAF2438168.1"/>
    </source>
</evidence>
<dbReference type="OrthoDB" id="5215637at2759"/>
<keyword evidence="4" id="KW-1185">Reference proteome</keyword>
<feature type="compositionally biased region" description="Gly residues" evidence="1">
    <location>
        <begin position="336"/>
        <end position="347"/>
    </location>
</feature>
<accession>A0A9P4P7K8</accession>
<keyword evidence="2" id="KW-1133">Transmembrane helix</keyword>
<feature type="region of interest" description="Disordered" evidence="1">
    <location>
        <begin position="306"/>
        <end position="347"/>
    </location>
</feature>
<feature type="transmembrane region" description="Helical" evidence="2">
    <location>
        <begin position="228"/>
        <end position="252"/>
    </location>
</feature>
<evidence type="ECO:0000313" key="4">
    <source>
        <dbReference type="Proteomes" id="UP000799764"/>
    </source>
</evidence>